<evidence type="ECO:0000313" key="3">
    <source>
        <dbReference type="Proteomes" id="UP000004459"/>
    </source>
</evidence>
<comment type="caution">
    <text evidence="2">The sequence shown here is derived from an EMBL/GenBank/DDBJ whole genome shotgun (WGS) entry which is preliminary data.</text>
</comment>
<accession>G9YRJ8</accession>
<proteinExistence type="predicted"/>
<name>G9YRJ8_FLAPL</name>
<protein>
    <submittedName>
        <fullName evidence="2">Uncharacterized protein</fullName>
    </submittedName>
</protein>
<evidence type="ECO:0000313" key="2">
    <source>
        <dbReference type="EMBL" id="EHM49181.1"/>
    </source>
</evidence>
<gene>
    <name evidence="2" type="ORF">HMPREF0372_02146</name>
</gene>
<reference evidence="2 3" key="1">
    <citation type="submission" date="2011-08" db="EMBL/GenBank/DDBJ databases">
        <authorList>
            <person name="Weinstock G."/>
            <person name="Sodergren E."/>
            <person name="Clifton S."/>
            <person name="Fulton L."/>
            <person name="Fulton B."/>
            <person name="Courtney L."/>
            <person name="Fronick C."/>
            <person name="Harrison M."/>
            <person name="Strong C."/>
            <person name="Farmer C."/>
            <person name="Delahaunty K."/>
            <person name="Markovic C."/>
            <person name="Hall O."/>
            <person name="Minx P."/>
            <person name="Tomlinson C."/>
            <person name="Mitreva M."/>
            <person name="Hou S."/>
            <person name="Chen J."/>
            <person name="Wollam A."/>
            <person name="Pepin K.H."/>
            <person name="Johnson M."/>
            <person name="Bhonagiri V."/>
            <person name="Zhang X."/>
            <person name="Suruliraj S."/>
            <person name="Warren W."/>
            <person name="Chinwalla A."/>
            <person name="Mardis E.R."/>
            <person name="Wilson R.K."/>
        </authorList>
    </citation>
    <scope>NUCLEOTIDE SEQUENCE [LARGE SCALE GENOMIC DNA]</scope>
    <source>
        <strain evidence="2 3">ATCC 29863</strain>
    </source>
</reference>
<organism evidence="2 3">
    <name type="scientific">Flavonifractor plautii ATCC 29863</name>
    <dbReference type="NCBI Taxonomy" id="411475"/>
    <lineage>
        <taxon>Bacteria</taxon>
        <taxon>Bacillati</taxon>
        <taxon>Bacillota</taxon>
        <taxon>Clostridia</taxon>
        <taxon>Eubacteriales</taxon>
        <taxon>Oscillospiraceae</taxon>
        <taxon>Flavonifractor</taxon>
    </lineage>
</organism>
<dbReference type="Proteomes" id="UP000004459">
    <property type="component" value="Unassembled WGS sequence"/>
</dbReference>
<dbReference type="HOGENOM" id="CLU_1914360_0_0_9"/>
<dbReference type="PATRIC" id="fig|411475.3.peg.1860"/>
<dbReference type="EMBL" id="AGCK01000174">
    <property type="protein sequence ID" value="EHM49181.1"/>
    <property type="molecule type" value="Genomic_DNA"/>
</dbReference>
<feature type="region of interest" description="Disordered" evidence="1">
    <location>
        <begin position="118"/>
        <end position="147"/>
    </location>
</feature>
<feature type="compositionally biased region" description="Basic and acidic residues" evidence="1">
    <location>
        <begin position="133"/>
        <end position="147"/>
    </location>
</feature>
<sequence length="147" mass="16561">MGDKLKISQEAEPMPNKSISLSGEVHISTEQVYTTVDALEALKAIGLAYGLYSRAEELRGQRVHLTGGEGHTALVVQEDFSCHGSPCWETVRTLTEDPAEIQQYMAFRDVLRIVQQRDREERLPAKQRTGDSFPEHPPRQGGRSRER</sequence>
<dbReference type="AlphaFoldDB" id="G9YRJ8"/>
<evidence type="ECO:0000256" key="1">
    <source>
        <dbReference type="SAM" id="MobiDB-lite"/>
    </source>
</evidence>